<dbReference type="Pfam" id="PF13711">
    <property type="entry name" value="DUF4160"/>
    <property type="match status" value="1"/>
</dbReference>
<protein>
    <submittedName>
        <fullName evidence="1">DUF4160 domain-containing protein</fullName>
    </submittedName>
</protein>
<accession>A0ABX4YJ48</accession>
<dbReference type="InterPro" id="IPR025427">
    <property type="entry name" value="DUF4160"/>
</dbReference>
<keyword evidence="2" id="KW-1185">Reference proteome</keyword>
<name>A0ABX4YJ48_9LEPT</name>
<dbReference type="EMBL" id="MCRM02000008">
    <property type="protein sequence ID" value="PNV75165.1"/>
    <property type="molecule type" value="Genomic_DNA"/>
</dbReference>
<organism evidence="1 2">
    <name type="scientific">Leptospira inadai serovar Lyme</name>
    <dbReference type="NCBI Taxonomy" id="293084"/>
    <lineage>
        <taxon>Bacteria</taxon>
        <taxon>Pseudomonadati</taxon>
        <taxon>Spirochaetota</taxon>
        <taxon>Spirochaetia</taxon>
        <taxon>Leptospirales</taxon>
        <taxon>Leptospiraceae</taxon>
        <taxon>Leptospira</taxon>
    </lineage>
</organism>
<evidence type="ECO:0000313" key="2">
    <source>
        <dbReference type="Proteomes" id="UP000094669"/>
    </source>
</evidence>
<proteinExistence type="predicted"/>
<reference evidence="1" key="1">
    <citation type="submission" date="2018-01" db="EMBL/GenBank/DDBJ databases">
        <title>Genomic characterization of Leptospira inadai serogroup Lyme isolated from captured rat in Brazil and comparative analysis with human reference strain.</title>
        <authorList>
            <person name="Moreno L.Z."/>
            <person name="Loureiro A.P."/>
            <person name="Miraglia F."/>
            <person name="Kremer F.S."/>
            <person name="Eslabao M.R."/>
            <person name="Dellagostin O.A."/>
            <person name="Lilenbaum W."/>
            <person name="Moreno A.M."/>
        </authorList>
    </citation>
    <scope>NUCLEOTIDE SEQUENCE [LARGE SCALE GENOMIC DNA]</scope>
    <source>
        <strain evidence="1">M34/99</strain>
    </source>
</reference>
<sequence length="90" mass="10558">MPKVFERNGFKFFFFANEGNPREPVHIHVRKGEKLAKFWLKPNVLLGDNYGFSSKELNWIEEEIEKNLDIIQGKWNDFFGIGSKSPKDLV</sequence>
<comment type="caution">
    <text evidence="1">The sequence shown here is derived from an EMBL/GenBank/DDBJ whole genome shotgun (WGS) entry which is preliminary data.</text>
</comment>
<evidence type="ECO:0000313" key="1">
    <source>
        <dbReference type="EMBL" id="PNV75165.1"/>
    </source>
</evidence>
<dbReference type="Proteomes" id="UP000094669">
    <property type="component" value="Unassembled WGS sequence"/>
</dbReference>
<gene>
    <name evidence="1" type="ORF">BES34_009765</name>
</gene>
<dbReference type="RefSeq" id="WP_010411784.1">
    <property type="nucleotide sequence ID" value="NZ_MCRM02000008.1"/>
</dbReference>